<dbReference type="PANTHER" id="PTHR15004:SF0">
    <property type="entry name" value="GLUTAMYL-TRNA(GLN) AMIDOTRANSFERASE SUBUNIT C, MITOCHONDRIAL"/>
    <property type="match status" value="1"/>
</dbReference>
<dbReference type="GO" id="GO:0005524">
    <property type="term" value="F:ATP binding"/>
    <property type="evidence" value="ECO:0007669"/>
    <property type="project" value="UniProtKB-KW"/>
</dbReference>
<dbReference type="GO" id="GO:0006412">
    <property type="term" value="P:translation"/>
    <property type="evidence" value="ECO:0007669"/>
    <property type="project" value="UniProtKB-UniRule"/>
</dbReference>
<evidence type="ECO:0000313" key="2">
    <source>
        <dbReference type="EMBL" id="MCD1293816.1"/>
    </source>
</evidence>
<comment type="function">
    <text evidence="1">Allows the formation of correctly charged Asn-tRNA(Asn) or Gln-tRNA(Gln) through the transamidation of misacylated Asp-tRNA(Asn) or Glu-tRNA(Gln) in organisms which lack either or both of asparaginyl-tRNA or glutaminyl-tRNA synthetases. The reaction takes place in the presence of glutamine and ATP through an activated phospho-Asp-tRNA(Asn) or phospho-Glu-tRNA(Gln).</text>
</comment>
<comment type="similarity">
    <text evidence="1">Belongs to the GatC family.</text>
</comment>
<name>A0AAP2W685_9EURY</name>
<dbReference type="AlphaFoldDB" id="A0AAP2W685"/>
<dbReference type="GO" id="GO:0006450">
    <property type="term" value="P:regulation of translational fidelity"/>
    <property type="evidence" value="ECO:0007669"/>
    <property type="project" value="InterPro"/>
</dbReference>
<dbReference type="InterPro" id="IPR036113">
    <property type="entry name" value="Asp/Glu-ADT_sf_sub_c"/>
</dbReference>
<comment type="caution">
    <text evidence="2">The sequence shown here is derived from an EMBL/GenBank/DDBJ whole genome shotgun (WGS) entry which is preliminary data.</text>
</comment>
<dbReference type="Pfam" id="PF02686">
    <property type="entry name" value="GatC"/>
    <property type="match status" value="1"/>
</dbReference>
<dbReference type="RefSeq" id="WP_230740156.1">
    <property type="nucleotide sequence ID" value="NZ_PGCK01000001.1"/>
</dbReference>
<dbReference type="EC" id="6.3.5.-" evidence="1"/>
<dbReference type="Proteomes" id="UP001320159">
    <property type="component" value="Unassembled WGS sequence"/>
</dbReference>
<comment type="catalytic activity">
    <reaction evidence="1">
        <text>L-aspartyl-tRNA(Asn) + L-glutamine + ATP + H2O = L-asparaginyl-tRNA(Asn) + L-glutamate + ADP + phosphate + 2 H(+)</text>
        <dbReference type="Rhea" id="RHEA:14513"/>
        <dbReference type="Rhea" id="RHEA-COMP:9674"/>
        <dbReference type="Rhea" id="RHEA-COMP:9677"/>
        <dbReference type="ChEBI" id="CHEBI:15377"/>
        <dbReference type="ChEBI" id="CHEBI:15378"/>
        <dbReference type="ChEBI" id="CHEBI:29985"/>
        <dbReference type="ChEBI" id="CHEBI:30616"/>
        <dbReference type="ChEBI" id="CHEBI:43474"/>
        <dbReference type="ChEBI" id="CHEBI:58359"/>
        <dbReference type="ChEBI" id="CHEBI:78515"/>
        <dbReference type="ChEBI" id="CHEBI:78516"/>
        <dbReference type="ChEBI" id="CHEBI:456216"/>
    </reaction>
</comment>
<keyword evidence="1" id="KW-0648">Protein biosynthesis</keyword>
<dbReference type="InterPro" id="IPR003837">
    <property type="entry name" value="GatC"/>
</dbReference>
<protein>
    <recommendedName>
        <fullName evidence="1">Aspartyl/glutamyl-tRNA(Asn/Gln) amidotransferase subunit C</fullName>
        <shortName evidence="1">Asp/Glu-ADT subunit C</shortName>
        <ecNumber evidence="1">6.3.5.-</ecNumber>
    </recommendedName>
</protein>
<dbReference type="EMBL" id="PGCK01000001">
    <property type="protein sequence ID" value="MCD1293816.1"/>
    <property type="molecule type" value="Genomic_DNA"/>
</dbReference>
<reference evidence="2 3" key="1">
    <citation type="submission" date="2017-11" db="EMBL/GenBank/DDBJ databases">
        <title>Isolation and Characterization of Family Methanocellaceae Species from Potential Methane Hydrate Area Offshore Southwestern Taiwan.</title>
        <authorList>
            <person name="Zhang W.-L."/>
            <person name="Chen W.-C."/>
            <person name="Lai M.-C."/>
            <person name="Chen S.-C."/>
        </authorList>
    </citation>
    <scope>NUCLEOTIDE SEQUENCE [LARGE SCALE GENOMIC DNA]</scope>
    <source>
        <strain evidence="2 3">CWC-04</strain>
    </source>
</reference>
<keyword evidence="1" id="KW-0436">Ligase</keyword>
<evidence type="ECO:0000313" key="3">
    <source>
        <dbReference type="Proteomes" id="UP001320159"/>
    </source>
</evidence>
<evidence type="ECO:0000256" key="1">
    <source>
        <dbReference type="HAMAP-Rule" id="MF_00122"/>
    </source>
</evidence>
<keyword evidence="1" id="KW-0067">ATP-binding</keyword>
<proteinExistence type="inferred from homology"/>
<dbReference type="GO" id="GO:0050567">
    <property type="term" value="F:glutaminyl-tRNA synthase (glutamine-hydrolyzing) activity"/>
    <property type="evidence" value="ECO:0007669"/>
    <property type="project" value="UniProtKB-UniRule"/>
</dbReference>
<dbReference type="PANTHER" id="PTHR15004">
    <property type="entry name" value="GLUTAMYL-TRNA(GLN) AMIDOTRANSFERASE SUBUNIT C, MITOCHONDRIAL"/>
    <property type="match status" value="1"/>
</dbReference>
<comment type="subunit">
    <text evidence="1">Heterotrimer of A, B and C subunits.</text>
</comment>
<dbReference type="SUPFAM" id="SSF141000">
    <property type="entry name" value="Glu-tRNAGln amidotransferase C subunit"/>
    <property type="match status" value="1"/>
</dbReference>
<comment type="catalytic activity">
    <reaction evidence="1">
        <text>L-glutamyl-tRNA(Gln) + L-glutamine + ATP + H2O = L-glutaminyl-tRNA(Gln) + L-glutamate + ADP + phosphate + H(+)</text>
        <dbReference type="Rhea" id="RHEA:17521"/>
        <dbReference type="Rhea" id="RHEA-COMP:9681"/>
        <dbReference type="Rhea" id="RHEA-COMP:9684"/>
        <dbReference type="ChEBI" id="CHEBI:15377"/>
        <dbReference type="ChEBI" id="CHEBI:15378"/>
        <dbReference type="ChEBI" id="CHEBI:29985"/>
        <dbReference type="ChEBI" id="CHEBI:30616"/>
        <dbReference type="ChEBI" id="CHEBI:43474"/>
        <dbReference type="ChEBI" id="CHEBI:58359"/>
        <dbReference type="ChEBI" id="CHEBI:78520"/>
        <dbReference type="ChEBI" id="CHEBI:78521"/>
        <dbReference type="ChEBI" id="CHEBI:456216"/>
    </reaction>
</comment>
<organism evidence="2 3">
    <name type="scientific">Methanooceanicella nereidis</name>
    <dbReference type="NCBI Taxonomy" id="2052831"/>
    <lineage>
        <taxon>Archaea</taxon>
        <taxon>Methanobacteriati</taxon>
        <taxon>Methanobacteriota</taxon>
        <taxon>Stenosarchaea group</taxon>
        <taxon>Methanomicrobia</taxon>
        <taxon>Methanocellales</taxon>
        <taxon>Methanocellaceae</taxon>
        <taxon>Methanooceanicella</taxon>
    </lineage>
</organism>
<accession>A0AAP2W685</accession>
<dbReference type="NCBIfam" id="TIGR00135">
    <property type="entry name" value="gatC"/>
    <property type="match status" value="1"/>
</dbReference>
<dbReference type="HAMAP" id="MF_00122">
    <property type="entry name" value="GatC"/>
    <property type="match status" value="1"/>
</dbReference>
<sequence>MVITAKDVEHISKLACIDISEKEKELFEKQFNSILDYFKELDGVNTENVEPTYHVIGLNNVFREDEATESLSHEEALRNTARTDKGYFKGPRIV</sequence>
<dbReference type="GO" id="GO:0070681">
    <property type="term" value="P:glutaminyl-tRNAGln biosynthesis via transamidation"/>
    <property type="evidence" value="ECO:0007669"/>
    <property type="project" value="TreeGrafter"/>
</dbReference>
<dbReference type="Gene3D" id="1.10.20.60">
    <property type="entry name" value="Glu-tRNAGln amidotransferase C subunit, N-terminal domain"/>
    <property type="match status" value="1"/>
</dbReference>
<gene>
    <name evidence="1" type="primary">gatC</name>
    <name evidence="2" type="ORF">CUJ83_02240</name>
</gene>
<keyword evidence="3" id="KW-1185">Reference proteome</keyword>
<keyword evidence="1" id="KW-0547">Nucleotide-binding</keyword>